<evidence type="ECO:0000313" key="4">
    <source>
        <dbReference type="Proteomes" id="UP000484015"/>
    </source>
</evidence>
<keyword evidence="2" id="KW-0472">Membrane</keyword>
<sequence length="96" mass="10102">MESTKPTIPSNPDAAPPRKRVKVSRTTKLMGRFACAVLAAAFACYVTINNPVLLSYGTPAVAGMSLLGAVIGFFVSEMVVMVAAVVIGIVLYSLLR</sequence>
<feature type="transmembrane region" description="Helical" evidence="2">
    <location>
        <begin position="29"/>
        <end position="48"/>
    </location>
</feature>
<feature type="compositionally biased region" description="Polar residues" evidence="1">
    <location>
        <begin position="1"/>
        <end position="10"/>
    </location>
</feature>
<dbReference type="AlphaFoldDB" id="A0A6L6Q0R2"/>
<dbReference type="Proteomes" id="UP000484015">
    <property type="component" value="Unassembled WGS sequence"/>
</dbReference>
<dbReference type="EMBL" id="WNLA01000007">
    <property type="protein sequence ID" value="MTW03014.1"/>
    <property type="molecule type" value="Genomic_DNA"/>
</dbReference>
<accession>A0A6L6Q0R2</accession>
<protein>
    <submittedName>
        <fullName evidence="3">Uncharacterized protein</fullName>
    </submittedName>
</protein>
<evidence type="ECO:0000313" key="3">
    <source>
        <dbReference type="EMBL" id="MTW03014.1"/>
    </source>
</evidence>
<feature type="transmembrane region" description="Helical" evidence="2">
    <location>
        <begin position="68"/>
        <end position="95"/>
    </location>
</feature>
<keyword evidence="2" id="KW-0812">Transmembrane</keyword>
<feature type="region of interest" description="Disordered" evidence="1">
    <location>
        <begin position="1"/>
        <end position="21"/>
    </location>
</feature>
<keyword evidence="4" id="KW-1185">Reference proteome</keyword>
<proteinExistence type="predicted"/>
<dbReference type="RefSeq" id="WP_155439398.1">
    <property type="nucleotide sequence ID" value="NZ_WNLA01000007.1"/>
</dbReference>
<name>A0A6L6Q0R2_9BURK</name>
<keyword evidence="2" id="KW-1133">Transmembrane helix</keyword>
<comment type="caution">
    <text evidence="3">The sequence shown here is derived from an EMBL/GenBank/DDBJ whole genome shotgun (WGS) entry which is preliminary data.</text>
</comment>
<organism evidence="3 4">
    <name type="scientific">Pseudoduganella ginsengisoli</name>
    <dbReference type="NCBI Taxonomy" id="1462440"/>
    <lineage>
        <taxon>Bacteria</taxon>
        <taxon>Pseudomonadati</taxon>
        <taxon>Pseudomonadota</taxon>
        <taxon>Betaproteobacteria</taxon>
        <taxon>Burkholderiales</taxon>
        <taxon>Oxalobacteraceae</taxon>
        <taxon>Telluria group</taxon>
        <taxon>Pseudoduganella</taxon>
    </lineage>
</organism>
<evidence type="ECO:0000256" key="2">
    <source>
        <dbReference type="SAM" id="Phobius"/>
    </source>
</evidence>
<evidence type="ECO:0000256" key="1">
    <source>
        <dbReference type="SAM" id="MobiDB-lite"/>
    </source>
</evidence>
<gene>
    <name evidence="3" type="ORF">GM668_13060</name>
</gene>
<reference evidence="3 4" key="1">
    <citation type="submission" date="2019-11" db="EMBL/GenBank/DDBJ databases">
        <title>Type strains purchased from KCTC, JCM and DSMZ.</title>
        <authorList>
            <person name="Lu H."/>
        </authorList>
    </citation>
    <scope>NUCLEOTIDE SEQUENCE [LARGE SCALE GENOMIC DNA]</scope>
    <source>
        <strain evidence="3 4">KCTC 42409</strain>
    </source>
</reference>